<sequence>MILELIKITATLFMVLIYWINLIEALKNRTLKNFTLKFIILYTSLMIFLLFFIDFDSKFLVLTVLFLSVLVLIDKRIFKLFVGLFKMNLQWRFLHRVFFSMSFYVLLNPIRTFANTFKYLD</sequence>
<name>H1L1F3_9EURY</name>
<dbReference type="STRING" id="647171.MetfoDRAFT_1877"/>
<dbReference type="RefSeq" id="WP_007045297.1">
    <property type="nucleotide sequence ID" value="NZ_AGJL01000074.1"/>
</dbReference>
<dbReference type="AlphaFoldDB" id="H1L1F3"/>
<keyword evidence="1" id="KW-0472">Membrane</keyword>
<feature type="transmembrane region" description="Helical" evidence="1">
    <location>
        <begin position="34"/>
        <end position="53"/>
    </location>
</feature>
<comment type="caution">
    <text evidence="2">The sequence shown here is derived from an EMBL/GenBank/DDBJ whole genome shotgun (WGS) entry which is preliminary data.</text>
</comment>
<protein>
    <submittedName>
        <fullName evidence="2">Abortive infection protein</fullName>
    </submittedName>
</protein>
<feature type="transmembrane region" description="Helical" evidence="1">
    <location>
        <begin position="6"/>
        <end position="22"/>
    </location>
</feature>
<keyword evidence="1" id="KW-0812">Transmembrane</keyword>
<accession>H1L1F3</accession>
<dbReference type="EMBL" id="AGJL01000074">
    <property type="protein sequence ID" value="EHP83768.1"/>
    <property type="molecule type" value="Genomic_DNA"/>
</dbReference>
<feature type="transmembrane region" description="Helical" evidence="1">
    <location>
        <begin position="59"/>
        <end position="81"/>
    </location>
</feature>
<keyword evidence="3" id="KW-1185">Reference proteome</keyword>
<evidence type="ECO:0000313" key="2">
    <source>
        <dbReference type="EMBL" id="EHP83768.1"/>
    </source>
</evidence>
<keyword evidence="1" id="KW-1133">Transmembrane helix</keyword>
<organism evidence="2 3">
    <name type="scientific">Methanotorris formicicus Mc-S-70</name>
    <dbReference type="NCBI Taxonomy" id="647171"/>
    <lineage>
        <taxon>Archaea</taxon>
        <taxon>Methanobacteriati</taxon>
        <taxon>Methanobacteriota</taxon>
        <taxon>Methanomada group</taxon>
        <taxon>Methanococci</taxon>
        <taxon>Methanococcales</taxon>
        <taxon>Methanocaldococcaceae</taxon>
        <taxon>Methanotorris</taxon>
    </lineage>
</organism>
<gene>
    <name evidence="2" type="ORF">MetfoDRAFT_1877</name>
</gene>
<reference evidence="2 3" key="1">
    <citation type="submission" date="2011-09" db="EMBL/GenBank/DDBJ databases">
        <title>The draft genome of Methanotorris formicicus Mc-S-70.</title>
        <authorList>
            <consortium name="US DOE Joint Genome Institute (JGI-PGF)"/>
            <person name="Lucas S."/>
            <person name="Han J."/>
            <person name="Lapidus A."/>
            <person name="Cheng J.-F."/>
            <person name="Goodwin L."/>
            <person name="Pitluck S."/>
            <person name="Peters L."/>
            <person name="Land M.L."/>
            <person name="Hauser L."/>
            <person name="Sieprawska-Lupa M."/>
            <person name="Takai K."/>
            <person name="Miyazaki J."/>
            <person name="Whitman W."/>
            <person name="Woyke T.J."/>
        </authorList>
    </citation>
    <scope>NUCLEOTIDE SEQUENCE [LARGE SCALE GENOMIC DNA]</scope>
    <source>
        <strain evidence="2 3">Mc-S-70</strain>
    </source>
</reference>
<evidence type="ECO:0000256" key="1">
    <source>
        <dbReference type="SAM" id="Phobius"/>
    </source>
</evidence>
<feature type="transmembrane region" description="Helical" evidence="1">
    <location>
        <begin position="93"/>
        <end position="114"/>
    </location>
</feature>
<proteinExistence type="predicted"/>
<evidence type="ECO:0000313" key="3">
    <source>
        <dbReference type="Proteomes" id="UP000003706"/>
    </source>
</evidence>
<dbReference type="Proteomes" id="UP000003706">
    <property type="component" value="Unassembled WGS sequence"/>
</dbReference>